<gene>
    <name evidence="1" type="ORF">IV68_GL000082</name>
</gene>
<evidence type="ECO:0000313" key="2">
    <source>
        <dbReference type="Proteomes" id="UP000051296"/>
    </source>
</evidence>
<dbReference type="AlphaFoldDB" id="A0A0R2G9D2"/>
<dbReference type="EMBL" id="JQAX01000001">
    <property type="protein sequence ID" value="KRN33284.1"/>
    <property type="molecule type" value="Genomic_DNA"/>
</dbReference>
<proteinExistence type="predicted"/>
<protein>
    <submittedName>
        <fullName evidence="1">Uncharacterized protein</fullName>
    </submittedName>
</protein>
<dbReference type="OrthoDB" id="2146372at2"/>
<dbReference type="RefSeq" id="WP_022791221.1">
    <property type="nucleotide sequence ID" value="NZ_ATUU01000001.1"/>
</dbReference>
<reference evidence="1 2" key="1">
    <citation type="journal article" date="2015" name="Genome Announc.">
        <title>Expanding the biotechnology potential of lactobacilli through comparative genomics of 213 strains and associated genera.</title>
        <authorList>
            <person name="Sun Z."/>
            <person name="Harris H.M."/>
            <person name="McCann A."/>
            <person name="Guo C."/>
            <person name="Argimon S."/>
            <person name="Zhang W."/>
            <person name="Yang X."/>
            <person name="Jeffery I.B."/>
            <person name="Cooney J.C."/>
            <person name="Kagawa T.F."/>
            <person name="Liu W."/>
            <person name="Song Y."/>
            <person name="Salvetti E."/>
            <person name="Wrobel A."/>
            <person name="Rasinkangas P."/>
            <person name="Parkhill J."/>
            <person name="Rea M.C."/>
            <person name="O'Sullivan O."/>
            <person name="Ritari J."/>
            <person name="Douillard F.P."/>
            <person name="Paul Ross R."/>
            <person name="Yang R."/>
            <person name="Briner A.E."/>
            <person name="Felis G.E."/>
            <person name="de Vos W.M."/>
            <person name="Barrangou R."/>
            <person name="Klaenhammer T.R."/>
            <person name="Caufield P.W."/>
            <person name="Cui Y."/>
            <person name="Zhang H."/>
            <person name="O'Toole P.W."/>
        </authorList>
    </citation>
    <scope>NUCLEOTIDE SEQUENCE [LARGE SCALE GENOMIC DNA]</scope>
    <source>
        <strain evidence="1 2">DSM 20190</strain>
    </source>
</reference>
<accession>A0A0R2G9D2</accession>
<dbReference type="InParanoid" id="A0A0R2G9D2"/>
<name>A0A0R2G9D2_9LACO</name>
<evidence type="ECO:0000313" key="1">
    <source>
        <dbReference type="EMBL" id="KRN33284.1"/>
    </source>
</evidence>
<comment type="caution">
    <text evidence="1">The sequence shown here is derived from an EMBL/GenBank/DDBJ whole genome shotgun (WGS) entry which is preliminary data.</text>
</comment>
<keyword evidence="2" id="KW-1185">Reference proteome</keyword>
<sequence length="96" mass="11748">MGQENQPELSLKAVSQLIYCQQQRQQFERFMHPDHISARMTIFVGQPVDCKIYHMNITSLKNYLCLKFRTPEERDRFAWCFAKWCRQQRYRVHLSY</sequence>
<organism evidence="1 2">
    <name type="scientific">Weissella halotolerans DSM 20190</name>
    <dbReference type="NCBI Taxonomy" id="1123500"/>
    <lineage>
        <taxon>Bacteria</taxon>
        <taxon>Bacillati</taxon>
        <taxon>Bacillota</taxon>
        <taxon>Bacilli</taxon>
        <taxon>Lactobacillales</taxon>
        <taxon>Lactobacillaceae</taxon>
        <taxon>Weissella</taxon>
    </lineage>
</organism>
<dbReference type="PATRIC" id="fig|1123500.6.peg.80"/>
<dbReference type="Proteomes" id="UP000051296">
    <property type="component" value="Unassembled WGS sequence"/>
</dbReference>